<dbReference type="AlphaFoldDB" id="A0A1U7TR64"/>
<reference evidence="5" key="1">
    <citation type="submission" date="2025-08" db="UniProtKB">
        <authorList>
            <consortium name="RefSeq"/>
        </authorList>
    </citation>
    <scope>IDENTIFICATION</scope>
</reference>
<keyword evidence="4" id="KW-1185">Reference proteome</keyword>
<dbReference type="OrthoDB" id="189220at2759"/>
<sequence>MLFFPQGDKEAELGLPFSPLCDRKSTMVAQSQIGFIDFIVEPTFSLLTDSTEKIVIPLIEEASKTDTSSYVASSGSSTIVGLNVAEALRRCNVKGSLSDGSYSPDYSLSAVDLKSFKNNLVDIIQQNKERWKELAAQETNTNSQKYKFVHL</sequence>
<feature type="domain" description="PDEase" evidence="3">
    <location>
        <begin position="1"/>
        <end position="138"/>
    </location>
</feature>
<dbReference type="PANTHER" id="PTHR11347">
    <property type="entry name" value="CYCLIC NUCLEOTIDE PHOSPHODIESTERASE"/>
    <property type="match status" value="1"/>
</dbReference>
<evidence type="ECO:0000256" key="2">
    <source>
        <dbReference type="ARBA" id="ARBA00022801"/>
    </source>
</evidence>
<dbReference type="SUPFAM" id="SSF109604">
    <property type="entry name" value="HD-domain/PDEase-like"/>
    <property type="match status" value="1"/>
</dbReference>
<keyword evidence="1" id="KW-0479">Metal-binding</keyword>
<dbReference type="GO" id="GO:0007165">
    <property type="term" value="P:signal transduction"/>
    <property type="evidence" value="ECO:0007669"/>
    <property type="project" value="InterPro"/>
</dbReference>
<dbReference type="KEGG" id="csyr:103260424"/>
<evidence type="ECO:0000256" key="1">
    <source>
        <dbReference type="ARBA" id="ARBA00022723"/>
    </source>
</evidence>
<evidence type="ECO:0000313" key="5">
    <source>
        <dbReference type="RefSeq" id="XP_008056261.2"/>
    </source>
</evidence>
<dbReference type="GO" id="GO:0046872">
    <property type="term" value="F:metal ion binding"/>
    <property type="evidence" value="ECO:0007669"/>
    <property type="project" value="UniProtKB-KW"/>
</dbReference>
<dbReference type="InterPro" id="IPR002073">
    <property type="entry name" value="PDEase_catalytic_dom"/>
</dbReference>
<organism evidence="4 5">
    <name type="scientific">Carlito syrichta</name>
    <name type="common">Philippine tarsier</name>
    <name type="synonym">Tarsius syrichta</name>
    <dbReference type="NCBI Taxonomy" id="1868482"/>
    <lineage>
        <taxon>Eukaryota</taxon>
        <taxon>Metazoa</taxon>
        <taxon>Chordata</taxon>
        <taxon>Craniata</taxon>
        <taxon>Vertebrata</taxon>
        <taxon>Euteleostomi</taxon>
        <taxon>Mammalia</taxon>
        <taxon>Eutheria</taxon>
        <taxon>Euarchontoglires</taxon>
        <taxon>Primates</taxon>
        <taxon>Haplorrhini</taxon>
        <taxon>Tarsiiformes</taxon>
        <taxon>Tarsiidae</taxon>
        <taxon>Carlito</taxon>
    </lineage>
</organism>
<dbReference type="InterPro" id="IPR036971">
    <property type="entry name" value="PDEase_catalytic_dom_sf"/>
</dbReference>
<dbReference type="Gene3D" id="1.10.1300.10">
    <property type="entry name" value="3'5'-cyclic nucleotide phosphodiesterase, catalytic domain"/>
    <property type="match status" value="1"/>
</dbReference>
<dbReference type="RefSeq" id="XP_008056261.2">
    <property type="nucleotide sequence ID" value="XM_008058070.2"/>
</dbReference>
<accession>A0A1U7TR64</accession>
<evidence type="ECO:0000259" key="3">
    <source>
        <dbReference type="PROSITE" id="PS51845"/>
    </source>
</evidence>
<dbReference type="GO" id="GO:0004114">
    <property type="term" value="F:3',5'-cyclic-nucleotide phosphodiesterase activity"/>
    <property type="evidence" value="ECO:0007669"/>
    <property type="project" value="InterPro"/>
</dbReference>
<protein>
    <submittedName>
        <fullName evidence="5">Calcium/calmodulin-dependent 3',5'-cyclic nucleotide phosphodiesterase 1A-like</fullName>
    </submittedName>
</protein>
<proteinExistence type="predicted"/>
<dbReference type="GeneID" id="103260424"/>
<name>A0A1U7TR64_CARSF</name>
<dbReference type="Proteomes" id="UP000189704">
    <property type="component" value="Unplaced"/>
</dbReference>
<dbReference type="Pfam" id="PF00233">
    <property type="entry name" value="PDEase_I"/>
    <property type="match status" value="1"/>
</dbReference>
<evidence type="ECO:0000313" key="4">
    <source>
        <dbReference type="Proteomes" id="UP000189704"/>
    </source>
</evidence>
<dbReference type="PROSITE" id="PS51845">
    <property type="entry name" value="PDEASE_I_2"/>
    <property type="match status" value="1"/>
</dbReference>
<gene>
    <name evidence="5" type="primary">LOC103260424</name>
</gene>
<keyword evidence="2" id="KW-0378">Hydrolase</keyword>